<gene>
    <name evidence="1" type="ORF">LCGC14_1380000</name>
</gene>
<proteinExistence type="predicted"/>
<reference evidence="1" key="1">
    <citation type="journal article" date="2015" name="Nature">
        <title>Complex archaea that bridge the gap between prokaryotes and eukaryotes.</title>
        <authorList>
            <person name="Spang A."/>
            <person name="Saw J.H."/>
            <person name="Jorgensen S.L."/>
            <person name="Zaremba-Niedzwiedzka K."/>
            <person name="Martijn J."/>
            <person name="Lind A.E."/>
            <person name="van Eijk R."/>
            <person name="Schleper C."/>
            <person name="Guy L."/>
            <person name="Ettema T.J."/>
        </authorList>
    </citation>
    <scope>NUCLEOTIDE SEQUENCE</scope>
</reference>
<comment type="caution">
    <text evidence="1">The sequence shown here is derived from an EMBL/GenBank/DDBJ whole genome shotgun (WGS) entry which is preliminary data.</text>
</comment>
<accession>A0A0F9K329</accession>
<name>A0A0F9K329_9ZZZZ</name>
<evidence type="ECO:0000313" key="1">
    <source>
        <dbReference type="EMBL" id="KKM76459.1"/>
    </source>
</evidence>
<dbReference type="EMBL" id="LAZR01008807">
    <property type="protein sequence ID" value="KKM76459.1"/>
    <property type="molecule type" value="Genomic_DNA"/>
</dbReference>
<dbReference type="AlphaFoldDB" id="A0A0F9K329"/>
<protein>
    <submittedName>
        <fullName evidence="1">Uncharacterized protein</fullName>
    </submittedName>
</protein>
<organism evidence="1">
    <name type="scientific">marine sediment metagenome</name>
    <dbReference type="NCBI Taxonomy" id="412755"/>
    <lineage>
        <taxon>unclassified sequences</taxon>
        <taxon>metagenomes</taxon>
        <taxon>ecological metagenomes</taxon>
    </lineage>
</organism>
<feature type="non-terminal residue" evidence="1">
    <location>
        <position position="59"/>
    </location>
</feature>
<sequence>MIKQGDRVNVVWTFPKTGDEIMEATVLSMPRGAGDLIHLKTDSGNLYAVNPHFWGFSNL</sequence>